<keyword evidence="5 7" id="KW-0472">Membrane</keyword>
<feature type="compositionally biased region" description="Basic and acidic residues" evidence="6">
    <location>
        <begin position="29"/>
        <end position="40"/>
    </location>
</feature>
<dbReference type="GO" id="GO:0043190">
    <property type="term" value="C:ATP-binding cassette (ABC) transporter complex"/>
    <property type="evidence" value="ECO:0007669"/>
    <property type="project" value="TreeGrafter"/>
</dbReference>
<feature type="transmembrane region" description="Helical" evidence="7">
    <location>
        <begin position="457"/>
        <end position="479"/>
    </location>
</feature>
<evidence type="ECO:0000256" key="2">
    <source>
        <dbReference type="ARBA" id="ARBA00022475"/>
    </source>
</evidence>
<dbReference type="GO" id="GO:0015920">
    <property type="term" value="P:lipopolysaccharide transport"/>
    <property type="evidence" value="ECO:0007669"/>
    <property type="project" value="TreeGrafter"/>
</dbReference>
<evidence type="ECO:0000256" key="7">
    <source>
        <dbReference type="SAM" id="Phobius"/>
    </source>
</evidence>
<dbReference type="EMBL" id="CP027668">
    <property type="protein sequence ID" value="AVO43765.1"/>
    <property type="molecule type" value="Genomic_DNA"/>
</dbReference>
<dbReference type="PANTHER" id="PTHR33529:SF2">
    <property type="entry name" value="LIPOPOLYSACCHARIDE EXPORT SYSTEM PERMEASE PROTEIN LPTG"/>
    <property type="match status" value="1"/>
</dbReference>
<dbReference type="PANTHER" id="PTHR33529">
    <property type="entry name" value="SLR0882 PROTEIN-RELATED"/>
    <property type="match status" value="1"/>
</dbReference>
<sequence length="556" mass="60046">MAGGANLLPARHLHPAEPRVQRHRALRPARAEHRRTDPARTPHRRLHAHGREAGTGQAHRAEPSLPHRAADRAAGAVVHDAGQPGLRPAARLRRPDDHGDRRHLGAGGRPAGGSVAGAVAGGRGRSHHRRRPRHRRGAALVGHRATGTQPLVTALPTPAPETGRRFGLVPFGTFTRTLTLAHASHVGTVAAALLIVALTLDLASRADRVVAQASGGAAGVALLMGWYLLLRICDVIGNLLPLACFMGLFWSEITLTQSRERIVIWNGGRSPLQSLMPLFVLGALFGALQVTALSVLRPAAVAVQIDSRLGSYGERFDRRLKPDERRWIVLADHMVQARIDFRNRTLVDVQLFELSEGGRLTGRVAAASASPGETAGTWIFRDGIRWTAPAGDAPTQATGTGATRRFAEERIAMPLEPLWLANLGIDARYLPQSTLSALASLEGLNEPSYRAWWHVRIAQAVLPLGMMLMASALSMTLLAQRTQFKPMILIGLAGYFLYVTNNVVVWLGEYGQLHPLFAAWFMPLAMIATGLGLMARIERAGRGGPLPTALSRPEPP</sequence>
<dbReference type="Proteomes" id="UP000237889">
    <property type="component" value="Chromosome"/>
</dbReference>
<dbReference type="AlphaFoldDB" id="A0A2S0N6K9"/>
<dbReference type="Pfam" id="PF03739">
    <property type="entry name" value="LptF_LptG"/>
    <property type="match status" value="1"/>
</dbReference>
<feature type="transmembrane region" description="Helical" evidence="7">
    <location>
        <begin position="209"/>
        <end position="229"/>
    </location>
</feature>
<organism evidence="8 9">
    <name type="scientific">Phreatobacter cathodiphilus</name>
    <dbReference type="NCBI Taxonomy" id="1868589"/>
    <lineage>
        <taxon>Bacteria</taxon>
        <taxon>Pseudomonadati</taxon>
        <taxon>Pseudomonadota</taxon>
        <taxon>Alphaproteobacteria</taxon>
        <taxon>Hyphomicrobiales</taxon>
        <taxon>Phreatobacteraceae</taxon>
        <taxon>Phreatobacter</taxon>
    </lineage>
</organism>
<evidence type="ECO:0000256" key="3">
    <source>
        <dbReference type="ARBA" id="ARBA00022692"/>
    </source>
</evidence>
<protein>
    <recommendedName>
        <fullName evidence="10">LPS export ABC transporter permease LptG</fullName>
    </recommendedName>
</protein>
<feature type="compositionally biased region" description="Basic and acidic residues" evidence="6">
    <location>
        <begin position="93"/>
        <end position="103"/>
    </location>
</feature>
<feature type="compositionally biased region" description="Basic residues" evidence="6">
    <location>
        <begin position="124"/>
        <end position="137"/>
    </location>
</feature>
<keyword evidence="4 7" id="KW-1133">Transmembrane helix</keyword>
<keyword evidence="3 7" id="KW-0812">Transmembrane</keyword>
<feature type="transmembrane region" description="Helical" evidence="7">
    <location>
        <begin position="486"/>
        <end position="507"/>
    </location>
</feature>
<gene>
    <name evidence="8" type="ORF">C6569_01005</name>
</gene>
<evidence type="ECO:0000313" key="8">
    <source>
        <dbReference type="EMBL" id="AVO43765.1"/>
    </source>
</evidence>
<evidence type="ECO:0000256" key="5">
    <source>
        <dbReference type="ARBA" id="ARBA00023136"/>
    </source>
</evidence>
<evidence type="ECO:0008006" key="10">
    <source>
        <dbReference type="Google" id="ProtNLM"/>
    </source>
</evidence>
<comment type="subcellular location">
    <subcellularLocation>
        <location evidence="1">Cell membrane</location>
        <topology evidence="1">Multi-pass membrane protein</topology>
    </subcellularLocation>
</comment>
<proteinExistence type="predicted"/>
<evidence type="ECO:0000256" key="4">
    <source>
        <dbReference type="ARBA" id="ARBA00022989"/>
    </source>
</evidence>
<evidence type="ECO:0000313" key="9">
    <source>
        <dbReference type="Proteomes" id="UP000237889"/>
    </source>
</evidence>
<feature type="transmembrane region" description="Helical" evidence="7">
    <location>
        <begin position="275"/>
        <end position="296"/>
    </location>
</feature>
<reference evidence="8 9" key="1">
    <citation type="submission" date="2018-03" db="EMBL/GenBank/DDBJ databases">
        <title>Genome sequencing of Phreatobacter sp.</title>
        <authorList>
            <person name="Kim S.-J."/>
            <person name="Heo J."/>
            <person name="Kwon S.-W."/>
        </authorList>
    </citation>
    <scope>NUCLEOTIDE SEQUENCE [LARGE SCALE GENOMIC DNA]</scope>
    <source>
        <strain evidence="8 9">S-12</strain>
    </source>
</reference>
<dbReference type="InterPro" id="IPR005495">
    <property type="entry name" value="LptG/LptF_permease"/>
</dbReference>
<keyword evidence="9" id="KW-1185">Reference proteome</keyword>
<feature type="region of interest" description="Disordered" evidence="6">
    <location>
        <begin position="1"/>
        <end position="140"/>
    </location>
</feature>
<name>A0A2S0N6K9_9HYPH</name>
<evidence type="ECO:0000256" key="6">
    <source>
        <dbReference type="SAM" id="MobiDB-lite"/>
    </source>
</evidence>
<accession>A0A2S0N6K9</accession>
<dbReference type="KEGG" id="phr:C6569_01005"/>
<feature type="transmembrane region" description="Helical" evidence="7">
    <location>
        <begin position="513"/>
        <end position="535"/>
    </location>
</feature>
<evidence type="ECO:0000256" key="1">
    <source>
        <dbReference type="ARBA" id="ARBA00004651"/>
    </source>
</evidence>
<feature type="transmembrane region" description="Helical" evidence="7">
    <location>
        <begin position="183"/>
        <end position="202"/>
    </location>
</feature>
<feature type="compositionally biased region" description="Gly residues" evidence="6">
    <location>
        <begin position="105"/>
        <end position="123"/>
    </location>
</feature>
<dbReference type="OrthoDB" id="8478133at2"/>
<keyword evidence="2" id="KW-1003">Cell membrane</keyword>
<feature type="transmembrane region" description="Helical" evidence="7">
    <location>
        <begin position="235"/>
        <end position="255"/>
    </location>
</feature>